<dbReference type="EMBL" id="JABWDY010021713">
    <property type="protein sequence ID" value="KAF5192212.1"/>
    <property type="molecule type" value="Genomic_DNA"/>
</dbReference>
<keyword evidence="3" id="KW-1185">Reference proteome</keyword>
<evidence type="ECO:0000259" key="1">
    <source>
        <dbReference type="Pfam" id="PF13456"/>
    </source>
</evidence>
<dbReference type="Pfam" id="PF13456">
    <property type="entry name" value="RVT_3"/>
    <property type="match status" value="1"/>
</dbReference>
<protein>
    <recommendedName>
        <fullName evidence="1">RNase H type-1 domain-containing protein</fullName>
    </recommendedName>
</protein>
<comment type="caution">
    <text evidence="2">The sequence shown here is derived from an EMBL/GenBank/DDBJ whole genome shotgun (WGS) entry which is preliminary data.</text>
</comment>
<dbReference type="GO" id="GO:0003676">
    <property type="term" value="F:nucleic acid binding"/>
    <property type="evidence" value="ECO:0007669"/>
    <property type="project" value="InterPro"/>
</dbReference>
<reference evidence="2 3" key="1">
    <citation type="submission" date="2020-06" db="EMBL/GenBank/DDBJ databases">
        <title>Transcriptomic and genomic resources for Thalictrum thalictroides and T. hernandezii: Facilitating candidate gene discovery in an emerging model plant lineage.</title>
        <authorList>
            <person name="Arias T."/>
            <person name="Riano-Pachon D.M."/>
            <person name="Di Stilio V.S."/>
        </authorList>
    </citation>
    <scope>NUCLEOTIDE SEQUENCE [LARGE SCALE GENOMIC DNA]</scope>
    <source>
        <strain evidence="3">cv. WT478/WT964</strain>
        <tissue evidence="2">Leaves</tissue>
    </source>
</reference>
<dbReference type="InterPro" id="IPR002156">
    <property type="entry name" value="RNaseH_domain"/>
</dbReference>
<dbReference type="Gene3D" id="3.30.420.10">
    <property type="entry name" value="Ribonuclease H-like superfamily/Ribonuclease H"/>
    <property type="match status" value="1"/>
</dbReference>
<dbReference type="InterPro" id="IPR036397">
    <property type="entry name" value="RNaseH_sf"/>
</dbReference>
<gene>
    <name evidence="2" type="ORF">FRX31_018205</name>
</gene>
<proteinExistence type="predicted"/>
<feature type="domain" description="RNase H type-1" evidence="1">
    <location>
        <begin position="26"/>
        <end position="116"/>
    </location>
</feature>
<dbReference type="OrthoDB" id="1906820at2759"/>
<name>A0A7J6W6W0_THATH</name>
<dbReference type="InterPro" id="IPR012337">
    <property type="entry name" value="RNaseH-like_sf"/>
</dbReference>
<dbReference type="InterPro" id="IPR044730">
    <property type="entry name" value="RNase_H-like_dom_plant"/>
</dbReference>
<dbReference type="SUPFAM" id="SSF53098">
    <property type="entry name" value="Ribonuclease H-like"/>
    <property type="match status" value="1"/>
</dbReference>
<dbReference type="GO" id="GO:0004523">
    <property type="term" value="F:RNA-DNA hybrid ribonuclease activity"/>
    <property type="evidence" value="ECO:0007669"/>
    <property type="project" value="InterPro"/>
</dbReference>
<dbReference type="Proteomes" id="UP000554482">
    <property type="component" value="Unassembled WGS sequence"/>
</dbReference>
<dbReference type="InterPro" id="IPR053151">
    <property type="entry name" value="RNase_H-like"/>
</dbReference>
<evidence type="ECO:0000313" key="3">
    <source>
        <dbReference type="Proteomes" id="UP000554482"/>
    </source>
</evidence>
<evidence type="ECO:0000313" key="2">
    <source>
        <dbReference type="EMBL" id="KAF5192212.1"/>
    </source>
</evidence>
<dbReference type="PANTHER" id="PTHR47723">
    <property type="entry name" value="OS05G0353850 PROTEIN"/>
    <property type="match status" value="1"/>
</dbReference>
<dbReference type="CDD" id="cd06222">
    <property type="entry name" value="RNase_H_like"/>
    <property type="match status" value="1"/>
</dbReference>
<organism evidence="2 3">
    <name type="scientific">Thalictrum thalictroides</name>
    <name type="common">Rue-anemone</name>
    <name type="synonym">Anemone thalictroides</name>
    <dbReference type="NCBI Taxonomy" id="46969"/>
    <lineage>
        <taxon>Eukaryota</taxon>
        <taxon>Viridiplantae</taxon>
        <taxon>Streptophyta</taxon>
        <taxon>Embryophyta</taxon>
        <taxon>Tracheophyta</taxon>
        <taxon>Spermatophyta</taxon>
        <taxon>Magnoliopsida</taxon>
        <taxon>Ranunculales</taxon>
        <taxon>Ranunculaceae</taxon>
        <taxon>Thalictroideae</taxon>
        <taxon>Thalictrum</taxon>
    </lineage>
</organism>
<sequence>MSFTWAGPYPIVNVIDPDIKKEILSGKFDHCEKDVRIELNAVHQGLKLALFLNVRSLEVASDFLSVTRAINKLEKPLWDCEDQLKRIWDLASDFAQIRFYYVFRETNRAADFLAGMGTEQDSSILAGGNKKFGSMNPSMHGPSSNQTGDHNNAVHLALSSITFSLLHLAQL</sequence>
<dbReference type="PANTHER" id="PTHR47723:SF19">
    <property type="entry name" value="POLYNUCLEOTIDYL TRANSFERASE, RIBONUCLEASE H-LIKE SUPERFAMILY PROTEIN"/>
    <property type="match status" value="1"/>
</dbReference>
<dbReference type="AlphaFoldDB" id="A0A7J6W6W0"/>
<accession>A0A7J6W6W0</accession>